<dbReference type="EMBL" id="KE504195">
    <property type="protein sequence ID" value="EPS96032.1"/>
    <property type="molecule type" value="Genomic_DNA"/>
</dbReference>
<reference evidence="2 3" key="1">
    <citation type="journal article" date="2012" name="Science">
        <title>The Paleozoic origin of enzymatic lignin decomposition reconstructed from 31 fungal genomes.</title>
        <authorList>
            <person name="Floudas D."/>
            <person name="Binder M."/>
            <person name="Riley R."/>
            <person name="Barry K."/>
            <person name="Blanchette R.A."/>
            <person name="Henrissat B."/>
            <person name="Martinez A.T."/>
            <person name="Otillar R."/>
            <person name="Spatafora J.W."/>
            <person name="Yadav J.S."/>
            <person name="Aerts A."/>
            <person name="Benoit I."/>
            <person name="Boyd A."/>
            <person name="Carlson A."/>
            <person name="Copeland A."/>
            <person name="Coutinho P.M."/>
            <person name="de Vries R.P."/>
            <person name="Ferreira P."/>
            <person name="Findley K."/>
            <person name="Foster B."/>
            <person name="Gaskell J."/>
            <person name="Glotzer D."/>
            <person name="Gorecki P."/>
            <person name="Heitman J."/>
            <person name="Hesse C."/>
            <person name="Hori C."/>
            <person name="Igarashi K."/>
            <person name="Jurgens J.A."/>
            <person name="Kallen N."/>
            <person name="Kersten P."/>
            <person name="Kohler A."/>
            <person name="Kuees U."/>
            <person name="Kumar T.K.A."/>
            <person name="Kuo A."/>
            <person name="LaButti K."/>
            <person name="Larrondo L.F."/>
            <person name="Lindquist E."/>
            <person name="Ling A."/>
            <person name="Lombard V."/>
            <person name="Lucas S."/>
            <person name="Lundell T."/>
            <person name="Martin R."/>
            <person name="McLaughlin D.J."/>
            <person name="Morgenstern I."/>
            <person name="Morin E."/>
            <person name="Murat C."/>
            <person name="Nagy L.G."/>
            <person name="Nolan M."/>
            <person name="Ohm R.A."/>
            <person name="Patyshakuliyeva A."/>
            <person name="Rokas A."/>
            <person name="Ruiz-Duenas F.J."/>
            <person name="Sabat G."/>
            <person name="Salamov A."/>
            <person name="Samejima M."/>
            <person name="Schmutz J."/>
            <person name="Slot J.C."/>
            <person name="St John F."/>
            <person name="Stenlid J."/>
            <person name="Sun H."/>
            <person name="Sun S."/>
            <person name="Syed K."/>
            <person name="Tsang A."/>
            <person name="Wiebenga A."/>
            <person name="Young D."/>
            <person name="Pisabarro A."/>
            <person name="Eastwood D.C."/>
            <person name="Martin F."/>
            <person name="Cullen D."/>
            <person name="Grigoriev I.V."/>
            <person name="Hibbett D.S."/>
        </authorList>
    </citation>
    <scope>NUCLEOTIDE SEQUENCE</scope>
    <source>
        <strain evidence="3">FP-58527</strain>
    </source>
</reference>
<gene>
    <name evidence="2" type="ORF">FOMPIDRAFT_1025527</name>
</gene>
<dbReference type="AlphaFoldDB" id="S8DTU8"/>
<name>S8DTU8_FOMSC</name>
<feature type="region of interest" description="Disordered" evidence="1">
    <location>
        <begin position="110"/>
        <end position="249"/>
    </location>
</feature>
<feature type="compositionally biased region" description="Basic and acidic residues" evidence="1">
    <location>
        <begin position="217"/>
        <end position="229"/>
    </location>
</feature>
<dbReference type="Proteomes" id="UP000015241">
    <property type="component" value="Unassembled WGS sequence"/>
</dbReference>
<feature type="compositionally biased region" description="Basic residues" evidence="1">
    <location>
        <begin position="230"/>
        <end position="240"/>
    </location>
</feature>
<dbReference type="InParanoid" id="S8DTU8"/>
<sequence length="335" mass="38108">MPTRHKIVKPCPVPNSWVSIYEATRMTIPAFNQFRELIDRVARKHLVVGRSITRQDQRHLQRCFAEIAACWPYEGSYENDWPIQSGLQLYLTYKSCHRLGGDRTWHFQVPGTRRTPVRRDRQEQEAEQKPAVQLIDRKPMLTPSGRRGIPRSKRVRPPRASTSAPHSAATTATTTRERVRCLVAHPSAAPTAIRPTAPRPGGAPLPDPQPARSPRLVRRDRPAAPDHVRHAAHWPRHRQRGAPLHSRAPPWARPLAQRVFARPRQVRILAPPARAGPAARRRWRGARGNVGLIGRGWVRIGEFRRKNPCCFHCVQSAVVFSMFCCLQLCSPPCLY</sequence>
<evidence type="ECO:0000313" key="2">
    <source>
        <dbReference type="EMBL" id="EPS96032.1"/>
    </source>
</evidence>
<evidence type="ECO:0000256" key="1">
    <source>
        <dbReference type="SAM" id="MobiDB-lite"/>
    </source>
</evidence>
<feature type="compositionally biased region" description="Basic and acidic residues" evidence="1">
    <location>
        <begin position="117"/>
        <end position="128"/>
    </location>
</feature>
<dbReference type="HOGENOM" id="CLU_829088_0_0_1"/>
<accession>S8DTU8</accession>
<feature type="compositionally biased region" description="Basic residues" evidence="1">
    <location>
        <begin position="148"/>
        <end position="157"/>
    </location>
</feature>
<protein>
    <submittedName>
        <fullName evidence="2">Uncharacterized protein</fullName>
    </submittedName>
</protein>
<keyword evidence="3" id="KW-1185">Reference proteome</keyword>
<feature type="compositionally biased region" description="Pro residues" evidence="1">
    <location>
        <begin position="197"/>
        <end position="211"/>
    </location>
</feature>
<feature type="compositionally biased region" description="Low complexity" evidence="1">
    <location>
        <begin position="158"/>
        <end position="174"/>
    </location>
</feature>
<evidence type="ECO:0000313" key="3">
    <source>
        <dbReference type="Proteomes" id="UP000015241"/>
    </source>
</evidence>
<organism evidence="2 3">
    <name type="scientific">Fomitopsis schrenkii</name>
    <name type="common">Brown rot fungus</name>
    <dbReference type="NCBI Taxonomy" id="2126942"/>
    <lineage>
        <taxon>Eukaryota</taxon>
        <taxon>Fungi</taxon>
        <taxon>Dikarya</taxon>
        <taxon>Basidiomycota</taxon>
        <taxon>Agaricomycotina</taxon>
        <taxon>Agaricomycetes</taxon>
        <taxon>Polyporales</taxon>
        <taxon>Fomitopsis</taxon>
    </lineage>
</organism>
<dbReference type="OrthoDB" id="3059648at2759"/>
<proteinExistence type="predicted"/>